<proteinExistence type="predicted"/>
<dbReference type="GO" id="GO:0008233">
    <property type="term" value="F:peptidase activity"/>
    <property type="evidence" value="ECO:0007669"/>
    <property type="project" value="InterPro"/>
</dbReference>
<dbReference type="PANTHER" id="PTHR34385:SF1">
    <property type="entry name" value="PEPTIDOGLYCAN L-ALANYL-D-GLUTAMATE ENDOPEPTIDASE CWLK"/>
    <property type="match status" value="1"/>
</dbReference>
<feature type="domain" description="D-alanyl-D-alanine carboxypeptidase-like core" evidence="1">
    <location>
        <begin position="45"/>
        <end position="173"/>
    </location>
</feature>
<evidence type="ECO:0000313" key="3">
    <source>
        <dbReference type="Proteomes" id="UP000637359"/>
    </source>
</evidence>
<dbReference type="CDD" id="cd14849">
    <property type="entry name" value="DD-dipeptidase_VanXYc"/>
    <property type="match status" value="1"/>
</dbReference>
<keyword evidence="3" id="KW-1185">Reference proteome</keyword>
<dbReference type="Pfam" id="PF02557">
    <property type="entry name" value="VanY"/>
    <property type="match status" value="1"/>
</dbReference>
<evidence type="ECO:0000259" key="1">
    <source>
        <dbReference type="Pfam" id="PF02557"/>
    </source>
</evidence>
<protein>
    <submittedName>
        <fullName evidence="2">M15 family metallopeptidase</fullName>
    </submittedName>
</protein>
<dbReference type="AlphaFoldDB" id="A0A923L4G2"/>
<comment type="caution">
    <text evidence="2">The sequence shown here is derived from an EMBL/GenBank/DDBJ whole genome shotgun (WGS) entry which is preliminary data.</text>
</comment>
<dbReference type="RefSeq" id="WP_186868941.1">
    <property type="nucleotide sequence ID" value="NZ_JACOOL010000003.1"/>
</dbReference>
<evidence type="ECO:0000313" key="2">
    <source>
        <dbReference type="EMBL" id="MBC5636226.1"/>
    </source>
</evidence>
<name>A0A923L4G2_9BACI</name>
<dbReference type="InterPro" id="IPR003709">
    <property type="entry name" value="VanY-like_core_dom"/>
</dbReference>
<accession>A0A923L4G2</accession>
<dbReference type="Gene3D" id="3.30.1380.10">
    <property type="match status" value="1"/>
</dbReference>
<dbReference type="Gene3D" id="3.30.200.180">
    <property type="match status" value="1"/>
</dbReference>
<sequence length="251" mass="28948">MTVLTLQQADIHKGYQILVNREHPIQNNAYFTRKLLPIGIESSRIQLEKNTANLLNQLLNSISAKEKIVLVSGYRNQKEQEEIYQSSLLENGKRFTEKYVALPNCSEHQTGLAIDLGERAENIDFIRPHFSYSGIAGKFRREAAKFGFIERYGLDKEAVTGISHEPWHFRYVGYPHAQIMQEQQLCLEEYIAFIKDFTFGVKHYHYLKGNQKIEISFLKAESHPITIDIPDNCFYQVSGNNVDGFIITTWG</sequence>
<dbReference type="InterPro" id="IPR052179">
    <property type="entry name" value="DD-CPase-like"/>
</dbReference>
<organism evidence="2 3">
    <name type="scientific">Ornithinibacillus hominis</name>
    <dbReference type="NCBI Taxonomy" id="2763055"/>
    <lineage>
        <taxon>Bacteria</taxon>
        <taxon>Bacillati</taxon>
        <taxon>Bacillota</taxon>
        <taxon>Bacilli</taxon>
        <taxon>Bacillales</taxon>
        <taxon>Bacillaceae</taxon>
        <taxon>Ornithinibacillus</taxon>
    </lineage>
</organism>
<dbReference type="SUPFAM" id="SSF55166">
    <property type="entry name" value="Hedgehog/DD-peptidase"/>
    <property type="match status" value="1"/>
</dbReference>
<reference evidence="2" key="1">
    <citation type="submission" date="2020-08" db="EMBL/GenBank/DDBJ databases">
        <title>Genome public.</title>
        <authorList>
            <person name="Liu C."/>
            <person name="Sun Q."/>
        </authorList>
    </citation>
    <scope>NUCLEOTIDE SEQUENCE</scope>
    <source>
        <strain evidence="2">BX22</strain>
    </source>
</reference>
<dbReference type="EMBL" id="JACOOL010000003">
    <property type="protein sequence ID" value="MBC5636226.1"/>
    <property type="molecule type" value="Genomic_DNA"/>
</dbReference>
<dbReference type="PANTHER" id="PTHR34385">
    <property type="entry name" value="D-ALANYL-D-ALANINE CARBOXYPEPTIDASE"/>
    <property type="match status" value="1"/>
</dbReference>
<dbReference type="InterPro" id="IPR009045">
    <property type="entry name" value="Zn_M74/Hedgehog-like"/>
</dbReference>
<gene>
    <name evidence="2" type="ORF">H8S33_05210</name>
</gene>
<dbReference type="Proteomes" id="UP000637359">
    <property type="component" value="Unassembled WGS sequence"/>
</dbReference>
<dbReference type="GO" id="GO:0006508">
    <property type="term" value="P:proteolysis"/>
    <property type="evidence" value="ECO:0007669"/>
    <property type="project" value="InterPro"/>
</dbReference>